<keyword evidence="7 8" id="KW-0472">Membrane</keyword>
<evidence type="ECO:0000256" key="2">
    <source>
        <dbReference type="ARBA" id="ARBA00007362"/>
    </source>
</evidence>
<evidence type="ECO:0000256" key="3">
    <source>
        <dbReference type="ARBA" id="ARBA00022448"/>
    </source>
</evidence>
<organism evidence="10 11">
    <name type="scientific">Methylobacterium cerastii</name>
    <dbReference type="NCBI Taxonomy" id="932741"/>
    <lineage>
        <taxon>Bacteria</taxon>
        <taxon>Pseudomonadati</taxon>
        <taxon>Pseudomonadota</taxon>
        <taxon>Alphaproteobacteria</taxon>
        <taxon>Hyphomicrobiales</taxon>
        <taxon>Methylobacteriaceae</taxon>
        <taxon>Methylobacterium</taxon>
    </lineage>
</organism>
<feature type="transmembrane region" description="Helical" evidence="8">
    <location>
        <begin position="130"/>
        <end position="148"/>
    </location>
</feature>
<feature type="transmembrane region" description="Helical" evidence="8">
    <location>
        <begin position="242"/>
        <end position="260"/>
    </location>
</feature>
<keyword evidence="5 8" id="KW-0812">Transmembrane</keyword>
<feature type="domain" description="EamA" evidence="9">
    <location>
        <begin position="11"/>
        <end position="145"/>
    </location>
</feature>
<evidence type="ECO:0000256" key="8">
    <source>
        <dbReference type="SAM" id="Phobius"/>
    </source>
</evidence>
<gene>
    <name evidence="10" type="primary">rarD</name>
    <name evidence="10" type="ORF">AFCDBAGC_2519</name>
</gene>
<evidence type="ECO:0000256" key="5">
    <source>
        <dbReference type="ARBA" id="ARBA00022692"/>
    </source>
</evidence>
<comment type="caution">
    <text evidence="10">The sequence shown here is derived from an EMBL/GenBank/DDBJ whole genome shotgun (WGS) entry which is preliminary data.</text>
</comment>
<keyword evidence="6 8" id="KW-1133">Transmembrane helix</keyword>
<keyword evidence="3" id="KW-0813">Transport</keyword>
<proteinExistence type="inferred from homology"/>
<dbReference type="NCBIfam" id="TIGR00688">
    <property type="entry name" value="rarD"/>
    <property type="match status" value="1"/>
</dbReference>
<evidence type="ECO:0000259" key="9">
    <source>
        <dbReference type="Pfam" id="PF00892"/>
    </source>
</evidence>
<feature type="transmembrane region" description="Helical" evidence="8">
    <location>
        <begin position="106"/>
        <end position="123"/>
    </location>
</feature>
<reference evidence="10 11" key="1">
    <citation type="journal article" date="2021" name="Front. Microbiol.">
        <title>Comprehensive Comparative Genomics and Phenotyping of Methylobacterium Species.</title>
        <authorList>
            <person name="Alessa O."/>
            <person name="Ogura Y."/>
            <person name="Fujitani Y."/>
            <person name="Takami H."/>
            <person name="Hayashi T."/>
            <person name="Sahin N."/>
            <person name="Tani A."/>
        </authorList>
    </citation>
    <scope>NUCLEOTIDE SEQUENCE [LARGE SCALE GENOMIC DNA]</scope>
    <source>
        <strain evidence="10 11">DSM 23679</strain>
    </source>
</reference>
<dbReference type="InterPro" id="IPR037185">
    <property type="entry name" value="EmrE-like"/>
</dbReference>
<evidence type="ECO:0000313" key="11">
    <source>
        <dbReference type="Proteomes" id="UP001055117"/>
    </source>
</evidence>
<feature type="transmembrane region" description="Helical" evidence="8">
    <location>
        <begin position="266"/>
        <end position="286"/>
    </location>
</feature>
<comment type="similarity">
    <text evidence="2">Belongs to the EamA transporter family.</text>
</comment>
<evidence type="ECO:0000256" key="1">
    <source>
        <dbReference type="ARBA" id="ARBA00004651"/>
    </source>
</evidence>
<dbReference type="Proteomes" id="UP001055117">
    <property type="component" value="Unassembled WGS sequence"/>
</dbReference>
<feature type="transmembrane region" description="Helical" evidence="8">
    <location>
        <begin position="12"/>
        <end position="31"/>
    </location>
</feature>
<dbReference type="InterPro" id="IPR004626">
    <property type="entry name" value="RarD"/>
</dbReference>
<dbReference type="Pfam" id="PF00892">
    <property type="entry name" value="EamA"/>
    <property type="match status" value="1"/>
</dbReference>
<dbReference type="EMBL" id="BPQG01000036">
    <property type="protein sequence ID" value="GJD44652.1"/>
    <property type="molecule type" value="Genomic_DNA"/>
</dbReference>
<dbReference type="SUPFAM" id="SSF103481">
    <property type="entry name" value="Multidrug resistance efflux transporter EmrE"/>
    <property type="match status" value="2"/>
</dbReference>
<evidence type="ECO:0000313" key="10">
    <source>
        <dbReference type="EMBL" id="GJD44652.1"/>
    </source>
</evidence>
<keyword evidence="11" id="KW-1185">Reference proteome</keyword>
<keyword evidence="4" id="KW-1003">Cell membrane</keyword>
<name>A0ABQ4QHG3_9HYPH</name>
<dbReference type="PANTHER" id="PTHR22911">
    <property type="entry name" value="ACYL-MALONYL CONDENSING ENZYME-RELATED"/>
    <property type="match status" value="1"/>
</dbReference>
<dbReference type="PANTHER" id="PTHR22911:SF137">
    <property type="entry name" value="SOLUTE CARRIER FAMILY 35 MEMBER G2-RELATED"/>
    <property type="match status" value="1"/>
</dbReference>
<comment type="subcellular location">
    <subcellularLocation>
        <location evidence="1">Cell membrane</location>
        <topology evidence="1">Multi-pass membrane protein</topology>
    </subcellularLocation>
</comment>
<feature type="transmembrane region" description="Helical" evidence="8">
    <location>
        <begin position="211"/>
        <end position="230"/>
    </location>
</feature>
<dbReference type="InterPro" id="IPR000620">
    <property type="entry name" value="EamA_dom"/>
</dbReference>
<evidence type="ECO:0000256" key="4">
    <source>
        <dbReference type="ARBA" id="ARBA00022475"/>
    </source>
</evidence>
<feature type="transmembrane region" description="Helical" evidence="8">
    <location>
        <begin position="43"/>
        <end position="63"/>
    </location>
</feature>
<sequence length="310" mass="32978">MPADAIGTDTVGLVYALGAYLSWGLVVPVHFRLLSGFSPSHILSVRILWSCLFAILLVLLWRNRVRTPFPLRPRHALLFASAGLIGVNWLLYLQAVNSGHLLDASLGYYINPLVSVALGALVLRERLRPLQLVAVGVAAAGVGIAVVLAGTLPLVALELAISFALYGLVRKVVGVDPAVGFLAETLILTPAALAWALSSPEPVLPSDPRDFALLALTGVTTALPLIWFAAAAERLRLATLGLMQYIAPTCLLALSVLAYGEHVAPHAIPMFGLIWLALALYAFDLLRAGRAARERAPGETAAPTPRAMRV</sequence>
<accession>A0ABQ4QHG3</accession>
<feature type="transmembrane region" description="Helical" evidence="8">
    <location>
        <begin position="75"/>
        <end position="94"/>
    </location>
</feature>
<evidence type="ECO:0000256" key="6">
    <source>
        <dbReference type="ARBA" id="ARBA00022989"/>
    </source>
</evidence>
<evidence type="ECO:0000256" key="7">
    <source>
        <dbReference type="ARBA" id="ARBA00023136"/>
    </source>
</evidence>
<protein>
    <submittedName>
        <fullName evidence="10">Protein RarD</fullName>
    </submittedName>
</protein>